<evidence type="ECO:0000256" key="1">
    <source>
        <dbReference type="SAM" id="MobiDB-lite"/>
    </source>
</evidence>
<sequence>MRNACVDRGANTEQSGGRRMASIFVNRRVGVGKLLGKPPSRANNGSGLECSGLDGPPTPRSKQRKVSV</sequence>
<gene>
    <name evidence="2" type="ORF">PG991_006484</name>
</gene>
<organism evidence="2 3">
    <name type="scientific">Apiospora marii</name>
    <dbReference type="NCBI Taxonomy" id="335849"/>
    <lineage>
        <taxon>Eukaryota</taxon>
        <taxon>Fungi</taxon>
        <taxon>Dikarya</taxon>
        <taxon>Ascomycota</taxon>
        <taxon>Pezizomycotina</taxon>
        <taxon>Sordariomycetes</taxon>
        <taxon>Xylariomycetidae</taxon>
        <taxon>Amphisphaeriales</taxon>
        <taxon>Apiosporaceae</taxon>
        <taxon>Apiospora</taxon>
    </lineage>
</organism>
<reference evidence="2 3" key="1">
    <citation type="submission" date="2023-01" db="EMBL/GenBank/DDBJ databases">
        <title>Analysis of 21 Apiospora genomes using comparative genomics revels a genus with tremendous synthesis potential of carbohydrate active enzymes and secondary metabolites.</title>
        <authorList>
            <person name="Sorensen T."/>
        </authorList>
    </citation>
    <scope>NUCLEOTIDE SEQUENCE [LARGE SCALE GENOMIC DNA]</scope>
    <source>
        <strain evidence="2 3">CBS 20057</strain>
    </source>
</reference>
<name>A0ABR1RZ90_9PEZI</name>
<dbReference type="Proteomes" id="UP001396898">
    <property type="component" value="Unassembled WGS sequence"/>
</dbReference>
<comment type="caution">
    <text evidence="2">The sequence shown here is derived from an EMBL/GenBank/DDBJ whole genome shotgun (WGS) entry which is preliminary data.</text>
</comment>
<evidence type="ECO:0000313" key="2">
    <source>
        <dbReference type="EMBL" id="KAK8023245.1"/>
    </source>
</evidence>
<keyword evidence="3" id="KW-1185">Reference proteome</keyword>
<protein>
    <submittedName>
        <fullName evidence="2">Uncharacterized protein</fullName>
    </submittedName>
</protein>
<accession>A0ABR1RZ90</accession>
<dbReference type="EMBL" id="JAQQWI010000008">
    <property type="protein sequence ID" value="KAK8023245.1"/>
    <property type="molecule type" value="Genomic_DNA"/>
</dbReference>
<feature type="region of interest" description="Disordered" evidence="1">
    <location>
        <begin position="34"/>
        <end position="68"/>
    </location>
</feature>
<evidence type="ECO:0000313" key="3">
    <source>
        <dbReference type="Proteomes" id="UP001396898"/>
    </source>
</evidence>
<proteinExistence type="predicted"/>